<dbReference type="Proteomes" id="UP000199632">
    <property type="component" value="Unassembled WGS sequence"/>
</dbReference>
<dbReference type="InterPro" id="IPR051677">
    <property type="entry name" value="AfsR-DnrI-RedD_regulator"/>
</dbReference>
<reference evidence="8" key="1">
    <citation type="submission" date="2016-10" db="EMBL/GenBank/DDBJ databases">
        <authorList>
            <person name="Varghese N."/>
            <person name="Submissions S."/>
        </authorList>
    </citation>
    <scope>NUCLEOTIDE SEQUENCE [LARGE SCALE GENOMIC DNA]</scope>
    <source>
        <strain evidence="8">DSM 44718</strain>
    </source>
</reference>
<sequence>MPAVEVRILGAVEIVADGVVAALASAPARTVLAALALRSGVLVQVEDLVDMVWGGAPPRTAVNQLQIAVHRIRRAFAPAGVDPQMLLATHPAGYRLAADAVEVDLGAFRSLTAGAAQRAATADWSGASGGYAAALRLWRGRACQDAAGERIRSAGGLLDAERMEALQRHLAVDLLAGRPITEQTADLVLAEPLRERFWVLHVLGLALEGRQAEALAAYRRAQRVLADELGLDPGAELRAIERHLLLGDTVAGVALVRSWFGGSPARPAPRVRQLPADISYFTGRASELDRVSALLDGAAARPVTVCVSGMGGAGKTTLAVRLAHQLDTEAVFVDLHGTEPSPPEAYQVMGSILRSLGLPGPSVPSDRDARAGLYRSTMAERGPLLVLDNAAGEAQVRPLLPGAPGCRTIVTSRSTLAGLDGVTAVELGVLDPRDAAALLDNVSGQPRTSDEPDAARRLLELCGGLPLALRIVGVRLARQPGTSLERMAARLDDERSRLDELTVGDRDVRAVFAESLRLVDASAALLLRRLALLPVPSAGARLAAALLDVGLPEAERRLERLSAASLVSTWDSGQELRYQMHDLVRLYAREDCDDLDVAALRHGYEALLGEALRADLGSRPYPAEPAPAGPPASRVDQALVLSAALDCVARGWVELAWRLVCATTNVALTHAYGPEWTDAAGRVLAAGPDAEGSAALRLGLGMVWQRSGRPLAARGPLRSARRAYAVRGDSLRAATAATYLSMAYRVMGRWRPALAAVGWAVVRLDADPAPVQLGWAQLALGNLLLEMDDPPAARAAYARALAVMRTAGDRAGEANVLISLAQSLRRSGRYEQMMMRYQEAVQILREVDEPLGLVMVEIALGRVSLRAGDLGAARPHSEQALALAKRAPFTLARKDALDLAGEVALAGGDVPAALELFTATLEIARAQSAPVGVASVLHHLARAQRAAGDIKAARAAATESLEIFTALGRSERHGISAFLRDLDG</sequence>
<dbReference type="InterPro" id="IPR016032">
    <property type="entry name" value="Sig_transdc_resp-reg_C-effctor"/>
</dbReference>
<dbReference type="PROSITE" id="PS51755">
    <property type="entry name" value="OMPR_PHOB"/>
    <property type="match status" value="1"/>
</dbReference>
<evidence type="ECO:0000313" key="8">
    <source>
        <dbReference type="Proteomes" id="UP000199632"/>
    </source>
</evidence>
<dbReference type="RefSeq" id="WP_090801731.1">
    <property type="nucleotide sequence ID" value="NZ_BOND01000005.1"/>
</dbReference>
<dbReference type="PANTHER" id="PTHR35807:SF1">
    <property type="entry name" value="TRANSCRIPTIONAL REGULATOR REDD"/>
    <property type="match status" value="1"/>
</dbReference>
<dbReference type="SUPFAM" id="SSF52540">
    <property type="entry name" value="P-loop containing nucleoside triphosphate hydrolases"/>
    <property type="match status" value="1"/>
</dbReference>
<dbReference type="STRING" id="137265.SAMN05421684_7077"/>
<dbReference type="Pfam" id="PF03704">
    <property type="entry name" value="BTAD"/>
    <property type="match status" value="1"/>
</dbReference>
<keyword evidence="2" id="KW-0805">Transcription regulation</keyword>
<feature type="DNA-binding region" description="OmpR/PhoB-type" evidence="5">
    <location>
        <begin position="1"/>
        <end position="98"/>
    </location>
</feature>
<dbReference type="Pfam" id="PF00486">
    <property type="entry name" value="Trans_reg_C"/>
    <property type="match status" value="1"/>
</dbReference>
<evidence type="ECO:0000259" key="6">
    <source>
        <dbReference type="PROSITE" id="PS51755"/>
    </source>
</evidence>
<evidence type="ECO:0000256" key="5">
    <source>
        <dbReference type="PROSITE-ProRule" id="PRU01091"/>
    </source>
</evidence>
<dbReference type="Pfam" id="PF13424">
    <property type="entry name" value="TPR_12"/>
    <property type="match status" value="2"/>
</dbReference>
<feature type="domain" description="OmpR/PhoB-type" evidence="6">
    <location>
        <begin position="1"/>
        <end position="98"/>
    </location>
</feature>
<keyword evidence="8" id="KW-1185">Reference proteome</keyword>
<dbReference type="EMBL" id="FNQB01000004">
    <property type="protein sequence ID" value="SDZ60617.1"/>
    <property type="molecule type" value="Genomic_DNA"/>
</dbReference>
<evidence type="ECO:0000256" key="2">
    <source>
        <dbReference type="ARBA" id="ARBA00023015"/>
    </source>
</evidence>
<dbReference type="OrthoDB" id="4336084at2"/>
<dbReference type="GO" id="GO:0003677">
    <property type="term" value="F:DNA binding"/>
    <property type="evidence" value="ECO:0007669"/>
    <property type="project" value="UniProtKB-UniRule"/>
</dbReference>
<name>A0A1H3UEA2_9ACTN</name>
<protein>
    <submittedName>
        <fullName evidence="7">DNA-binding transcriptional activator of the SARP family</fullName>
    </submittedName>
</protein>
<dbReference type="SUPFAM" id="SSF46894">
    <property type="entry name" value="C-terminal effector domain of the bipartite response regulators"/>
    <property type="match status" value="1"/>
</dbReference>
<dbReference type="InterPro" id="IPR005158">
    <property type="entry name" value="BTAD"/>
</dbReference>
<dbReference type="SMART" id="SM00862">
    <property type="entry name" value="Trans_reg_C"/>
    <property type="match status" value="1"/>
</dbReference>
<dbReference type="Gene3D" id="3.40.50.300">
    <property type="entry name" value="P-loop containing nucleotide triphosphate hydrolases"/>
    <property type="match status" value="1"/>
</dbReference>
<dbReference type="InterPro" id="IPR011990">
    <property type="entry name" value="TPR-like_helical_dom_sf"/>
</dbReference>
<dbReference type="InterPro" id="IPR027417">
    <property type="entry name" value="P-loop_NTPase"/>
</dbReference>
<dbReference type="Gene3D" id="1.10.10.10">
    <property type="entry name" value="Winged helix-like DNA-binding domain superfamily/Winged helix DNA-binding domain"/>
    <property type="match status" value="1"/>
</dbReference>
<dbReference type="Pfam" id="PF13401">
    <property type="entry name" value="AAA_22"/>
    <property type="match status" value="1"/>
</dbReference>
<dbReference type="AlphaFoldDB" id="A0A1H3UEA2"/>
<dbReference type="PANTHER" id="PTHR35807">
    <property type="entry name" value="TRANSCRIPTIONAL REGULATOR REDD-RELATED"/>
    <property type="match status" value="1"/>
</dbReference>
<keyword evidence="3 5" id="KW-0238">DNA-binding</keyword>
<dbReference type="SMART" id="SM01043">
    <property type="entry name" value="BTAD"/>
    <property type="match status" value="1"/>
</dbReference>
<evidence type="ECO:0000256" key="4">
    <source>
        <dbReference type="ARBA" id="ARBA00023163"/>
    </source>
</evidence>
<keyword evidence="4" id="KW-0804">Transcription</keyword>
<evidence type="ECO:0000256" key="3">
    <source>
        <dbReference type="ARBA" id="ARBA00023125"/>
    </source>
</evidence>
<evidence type="ECO:0000256" key="1">
    <source>
        <dbReference type="ARBA" id="ARBA00005820"/>
    </source>
</evidence>
<comment type="similarity">
    <text evidence="1">Belongs to the AfsR/DnrI/RedD regulatory family.</text>
</comment>
<dbReference type="SMART" id="SM00028">
    <property type="entry name" value="TPR"/>
    <property type="match status" value="3"/>
</dbReference>
<dbReference type="GO" id="GO:0000160">
    <property type="term" value="P:phosphorelay signal transduction system"/>
    <property type="evidence" value="ECO:0007669"/>
    <property type="project" value="InterPro"/>
</dbReference>
<dbReference type="SUPFAM" id="SSF48452">
    <property type="entry name" value="TPR-like"/>
    <property type="match status" value="2"/>
</dbReference>
<accession>A0A1H3UEA2</accession>
<dbReference type="Gene3D" id="1.25.40.10">
    <property type="entry name" value="Tetratricopeptide repeat domain"/>
    <property type="match status" value="3"/>
</dbReference>
<dbReference type="InterPro" id="IPR049945">
    <property type="entry name" value="AAA_22"/>
</dbReference>
<dbReference type="GO" id="GO:0006355">
    <property type="term" value="P:regulation of DNA-templated transcription"/>
    <property type="evidence" value="ECO:0007669"/>
    <property type="project" value="InterPro"/>
</dbReference>
<dbReference type="CDD" id="cd15831">
    <property type="entry name" value="BTAD"/>
    <property type="match status" value="1"/>
</dbReference>
<proteinExistence type="inferred from homology"/>
<evidence type="ECO:0000313" key="7">
    <source>
        <dbReference type="EMBL" id="SDZ60617.1"/>
    </source>
</evidence>
<gene>
    <name evidence="7" type="ORF">SAMN05421684_7077</name>
</gene>
<dbReference type="PRINTS" id="PR00364">
    <property type="entry name" value="DISEASERSIST"/>
</dbReference>
<organism evidence="7 8">
    <name type="scientific">Asanoa ishikariensis</name>
    <dbReference type="NCBI Taxonomy" id="137265"/>
    <lineage>
        <taxon>Bacteria</taxon>
        <taxon>Bacillati</taxon>
        <taxon>Actinomycetota</taxon>
        <taxon>Actinomycetes</taxon>
        <taxon>Micromonosporales</taxon>
        <taxon>Micromonosporaceae</taxon>
        <taxon>Asanoa</taxon>
    </lineage>
</organism>
<dbReference type="InterPro" id="IPR001867">
    <property type="entry name" value="OmpR/PhoB-type_DNA-bd"/>
</dbReference>
<dbReference type="InterPro" id="IPR019734">
    <property type="entry name" value="TPR_rpt"/>
</dbReference>
<dbReference type="InterPro" id="IPR036388">
    <property type="entry name" value="WH-like_DNA-bd_sf"/>
</dbReference>
<dbReference type="GO" id="GO:0043531">
    <property type="term" value="F:ADP binding"/>
    <property type="evidence" value="ECO:0007669"/>
    <property type="project" value="InterPro"/>
</dbReference>